<feature type="signal peptide" evidence="1">
    <location>
        <begin position="1"/>
        <end position="24"/>
    </location>
</feature>
<evidence type="ECO:0000313" key="2">
    <source>
        <dbReference type="EMBL" id="NIJ52852.1"/>
    </source>
</evidence>
<dbReference type="Proteomes" id="UP001179181">
    <property type="component" value="Unassembled WGS sequence"/>
</dbReference>
<name>A0ABX0UJ82_9BACT</name>
<evidence type="ECO:0000313" key="3">
    <source>
        <dbReference type="Proteomes" id="UP001179181"/>
    </source>
</evidence>
<dbReference type="RefSeq" id="WP_167269573.1">
    <property type="nucleotide sequence ID" value="NZ_JAASQJ010000002.1"/>
</dbReference>
<sequence>MKTLIASVLLTCSLALSSTGFAKADTGTSTSVSDGVQTKFWVVTTIKGKIDVNVIKAEKEVSLKVVDEFGHTLASQTIAKDAAATRTRFDLSDLPDGAYKVILIDGNHKEVKDIELNTQTSETQRIVSLG</sequence>
<accession>A0ABX0UJ82</accession>
<reference evidence="2 3" key="1">
    <citation type="submission" date="2020-03" db="EMBL/GenBank/DDBJ databases">
        <title>Genomic Encyclopedia of Type Strains, Phase IV (KMG-IV): sequencing the most valuable type-strain genomes for metagenomic binning, comparative biology and taxonomic classification.</title>
        <authorList>
            <person name="Goeker M."/>
        </authorList>
    </citation>
    <scope>NUCLEOTIDE SEQUENCE [LARGE SCALE GENOMIC DNA]</scope>
    <source>
        <strain evidence="2 3">DSM 102865</strain>
    </source>
</reference>
<evidence type="ECO:0000256" key="1">
    <source>
        <dbReference type="SAM" id="SignalP"/>
    </source>
</evidence>
<organism evidence="2 3">
    <name type="scientific">Dyadobacter arcticus</name>
    <dbReference type="NCBI Taxonomy" id="1078754"/>
    <lineage>
        <taxon>Bacteria</taxon>
        <taxon>Pseudomonadati</taxon>
        <taxon>Bacteroidota</taxon>
        <taxon>Cytophagia</taxon>
        <taxon>Cytophagales</taxon>
        <taxon>Spirosomataceae</taxon>
        <taxon>Dyadobacter</taxon>
    </lineage>
</organism>
<gene>
    <name evidence="2" type="ORF">FHS68_002022</name>
</gene>
<proteinExistence type="predicted"/>
<keyword evidence="3" id="KW-1185">Reference proteome</keyword>
<comment type="caution">
    <text evidence="2">The sequence shown here is derived from an EMBL/GenBank/DDBJ whole genome shotgun (WGS) entry which is preliminary data.</text>
</comment>
<keyword evidence="1" id="KW-0732">Signal</keyword>
<protein>
    <recommendedName>
        <fullName evidence="4">Por secretion system C-terminal sorting domain-containing protein</fullName>
    </recommendedName>
</protein>
<dbReference type="EMBL" id="JAASQJ010000002">
    <property type="protein sequence ID" value="NIJ52852.1"/>
    <property type="molecule type" value="Genomic_DNA"/>
</dbReference>
<evidence type="ECO:0008006" key="4">
    <source>
        <dbReference type="Google" id="ProtNLM"/>
    </source>
</evidence>
<feature type="chain" id="PRO_5046678525" description="Por secretion system C-terminal sorting domain-containing protein" evidence="1">
    <location>
        <begin position="25"/>
        <end position="130"/>
    </location>
</feature>